<gene>
    <name evidence="2" type="ORF">B0A52_04235</name>
</gene>
<comment type="caution">
    <text evidence="2">The sequence shown here is derived from an EMBL/GenBank/DDBJ whole genome shotgun (WGS) entry which is preliminary data.</text>
</comment>
<accession>A0A438N8C1</accession>
<feature type="compositionally biased region" description="Low complexity" evidence="1">
    <location>
        <begin position="73"/>
        <end position="86"/>
    </location>
</feature>
<dbReference type="VEuPathDB" id="FungiDB:PV10_08758"/>
<protein>
    <submittedName>
        <fullName evidence="2">Uncharacterized protein</fullName>
    </submittedName>
</protein>
<dbReference type="AlphaFoldDB" id="A0A438N8C1"/>
<evidence type="ECO:0000313" key="3">
    <source>
        <dbReference type="Proteomes" id="UP000288859"/>
    </source>
</evidence>
<feature type="compositionally biased region" description="Polar residues" evidence="1">
    <location>
        <begin position="55"/>
        <end position="66"/>
    </location>
</feature>
<organism evidence="2 3">
    <name type="scientific">Exophiala mesophila</name>
    <name type="common">Black yeast-like fungus</name>
    <dbReference type="NCBI Taxonomy" id="212818"/>
    <lineage>
        <taxon>Eukaryota</taxon>
        <taxon>Fungi</taxon>
        <taxon>Dikarya</taxon>
        <taxon>Ascomycota</taxon>
        <taxon>Pezizomycotina</taxon>
        <taxon>Eurotiomycetes</taxon>
        <taxon>Chaetothyriomycetidae</taxon>
        <taxon>Chaetothyriales</taxon>
        <taxon>Herpotrichiellaceae</taxon>
        <taxon>Exophiala</taxon>
    </lineage>
</organism>
<reference evidence="2 3" key="1">
    <citation type="submission" date="2017-03" db="EMBL/GenBank/DDBJ databases">
        <title>Genomes of endolithic fungi from Antarctica.</title>
        <authorList>
            <person name="Coleine C."/>
            <person name="Masonjones S."/>
            <person name="Stajich J.E."/>
        </authorList>
    </citation>
    <scope>NUCLEOTIDE SEQUENCE [LARGE SCALE GENOMIC DNA]</scope>
    <source>
        <strain evidence="2 3">CCFEE 6314</strain>
    </source>
</reference>
<name>A0A438N8C1_EXOME</name>
<evidence type="ECO:0000313" key="2">
    <source>
        <dbReference type="EMBL" id="RVX71836.1"/>
    </source>
</evidence>
<dbReference type="OrthoDB" id="3921745at2759"/>
<evidence type="ECO:0000256" key="1">
    <source>
        <dbReference type="SAM" id="MobiDB-lite"/>
    </source>
</evidence>
<sequence length="190" mass="21966">MDSLCNSPQQSRQERDPQRVDVVAAKMSISLILNDNETDGGPQEAGVMPIRRCNTEPSLSGSVQSPPLSPCLSTASTCSERSSSSTGKKRHPPRQGYTNEQALFIWWHRDDKCLPWSKVERAYQRYFGYTRKTGGLQCKYYRILDRYGVVKVRDQKRWQLREGRKDPARKFGMEATTKLWFCWMDARHLD</sequence>
<dbReference type="Proteomes" id="UP000288859">
    <property type="component" value="Unassembled WGS sequence"/>
</dbReference>
<dbReference type="EMBL" id="NAJM01000015">
    <property type="protein sequence ID" value="RVX71836.1"/>
    <property type="molecule type" value="Genomic_DNA"/>
</dbReference>
<proteinExistence type="predicted"/>
<feature type="region of interest" description="Disordered" evidence="1">
    <location>
        <begin position="53"/>
        <end position="95"/>
    </location>
</feature>